<name>A0A0E4A0H9_9BACT</name>
<keyword evidence="1" id="KW-0732">Signal</keyword>
<evidence type="ECO:0000256" key="1">
    <source>
        <dbReference type="SAM" id="SignalP"/>
    </source>
</evidence>
<dbReference type="KEGG" id="srd:SD10_11175"/>
<protein>
    <recommendedName>
        <fullName evidence="4">Lipoprotein</fullName>
    </recommendedName>
</protein>
<feature type="signal peptide" evidence="1">
    <location>
        <begin position="1"/>
        <end position="23"/>
    </location>
</feature>
<dbReference type="Proteomes" id="UP000033054">
    <property type="component" value="Chromosome"/>
</dbReference>
<keyword evidence="3" id="KW-1185">Reference proteome</keyword>
<dbReference type="HOGENOM" id="CLU_050513_0_0_10"/>
<organism evidence="2 3">
    <name type="scientific">Spirosoma radiotolerans</name>
    <dbReference type="NCBI Taxonomy" id="1379870"/>
    <lineage>
        <taxon>Bacteria</taxon>
        <taxon>Pseudomonadati</taxon>
        <taxon>Bacteroidota</taxon>
        <taxon>Cytophagia</taxon>
        <taxon>Cytophagales</taxon>
        <taxon>Cytophagaceae</taxon>
        <taxon>Spirosoma</taxon>
    </lineage>
</organism>
<evidence type="ECO:0000313" key="2">
    <source>
        <dbReference type="EMBL" id="AKD58467.1"/>
    </source>
</evidence>
<accession>A0A0E4A0H9</accession>
<dbReference type="EMBL" id="CP010429">
    <property type="protein sequence ID" value="AKD58467.1"/>
    <property type="molecule type" value="Genomic_DNA"/>
</dbReference>
<evidence type="ECO:0008006" key="4">
    <source>
        <dbReference type="Google" id="ProtNLM"/>
    </source>
</evidence>
<dbReference type="PATRIC" id="fig|1379870.5.peg.2431"/>
<dbReference type="STRING" id="1379870.SD10_11175"/>
<evidence type="ECO:0000313" key="3">
    <source>
        <dbReference type="Proteomes" id="UP000033054"/>
    </source>
</evidence>
<dbReference type="PROSITE" id="PS51257">
    <property type="entry name" value="PROKAR_LIPOPROTEIN"/>
    <property type="match status" value="1"/>
</dbReference>
<sequence>MQAKCFCVWSAFWLLSGCFFWLACQSTEQKKAESSGSVTPSFYHWKSTYSPTRPELEQLKMLHVQKLYIHFFDVDWDARRHRPVPKAFVRFRQKPVGSVVPVVFITNRTLLNLSPAGVAELAAHITQAITKISQQNKIHFSEVQFDCDWSPRTRDRYFRLLSLLAKQFPCPLSATIRLHQIKYTDQTGIPPVSRGMLMLYNVADWKRADTRNSIYDADVANQYMSFLSTYPLPLDVVLPLFRWTIVYRHNRFLTFLNNLDRKTLLNCQFLAPQTDSTRFMALRDTVALGLTIQRGDLFRAEAVTGETLVNEKKRLVRQIQNQRITFALYHLDSTALSAYSLETLQTLLGNGPLP</sequence>
<reference evidence="2 3" key="1">
    <citation type="journal article" date="2014" name="Curr. Microbiol.">
        <title>Spirosoma radiotolerans sp. nov., a gamma-radiation-resistant bacterium isolated from gamma ray-irradiated soil.</title>
        <authorList>
            <person name="Lee J.J."/>
            <person name="Srinivasan S."/>
            <person name="Lim S."/>
            <person name="Joe M."/>
            <person name="Im S."/>
            <person name="Bae S.I."/>
            <person name="Park K.R."/>
            <person name="Han J.H."/>
            <person name="Park S.H."/>
            <person name="Joo B.M."/>
            <person name="Park S.J."/>
            <person name="Kim M.K."/>
        </authorList>
    </citation>
    <scope>NUCLEOTIDE SEQUENCE [LARGE SCALE GENOMIC DNA]</scope>
    <source>
        <strain evidence="2 3">DG5A</strain>
    </source>
</reference>
<proteinExistence type="predicted"/>
<gene>
    <name evidence="2" type="ORF">SD10_11175</name>
</gene>
<feature type="chain" id="PRO_5002417191" description="Lipoprotein" evidence="1">
    <location>
        <begin position="24"/>
        <end position="354"/>
    </location>
</feature>
<dbReference type="AlphaFoldDB" id="A0A0E4A0H9"/>